<dbReference type="PROSITE" id="PS50835">
    <property type="entry name" value="IG_LIKE"/>
    <property type="match status" value="1"/>
</dbReference>
<feature type="domain" description="Ig-like" evidence="15">
    <location>
        <begin position="71"/>
        <end position="154"/>
    </location>
</feature>
<evidence type="ECO:0000256" key="10">
    <source>
        <dbReference type="ARBA" id="ARBA00023224"/>
    </source>
</evidence>
<feature type="transmembrane region" description="Helical" evidence="11">
    <location>
        <begin position="818"/>
        <end position="841"/>
    </location>
</feature>
<evidence type="ECO:0000259" key="13">
    <source>
        <dbReference type="PROSITE" id="PS50221"/>
    </source>
</evidence>
<evidence type="ECO:0000256" key="12">
    <source>
        <dbReference type="SAM" id="SignalP"/>
    </source>
</evidence>
<keyword evidence="7" id="KW-1015">Disulfide bond</keyword>
<dbReference type="PANTHER" id="PTHR45813">
    <property type="entry name" value="IG-LIKE DOMAIN-CONTAINING PROTEIN"/>
    <property type="match status" value="1"/>
</dbReference>
<dbReference type="PROSITE" id="PS50261">
    <property type="entry name" value="G_PROTEIN_RECEP_F2_4"/>
    <property type="match status" value="1"/>
</dbReference>
<organism evidence="16 17">
    <name type="scientific">Coilia grayii</name>
    <name type="common">Gray's grenadier anchovy</name>
    <dbReference type="NCBI Taxonomy" id="363190"/>
    <lineage>
        <taxon>Eukaryota</taxon>
        <taxon>Metazoa</taxon>
        <taxon>Chordata</taxon>
        <taxon>Craniata</taxon>
        <taxon>Vertebrata</taxon>
        <taxon>Euteleostomi</taxon>
        <taxon>Actinopterygii</taxon>
        <taxon>Neopterygii</taxon>
        <taxon>Teleostei</taxon>
        <taxon>Clupei</taxon>
        <taxon>Clupeiformes</taxon>
        <taxon>Clupeoidei</taxon>
        <taxon>Engraulidae</taxon>
        <taxon>Coilinae</taxon>
        <taxon>Coilia</taxon>
    </lineage>
</organism>
<dbReference type="InterPro" id="IPR007110">
    <property type="entry name" value="Ig-like_dom"/>
</dbReference>
<sequence length="879" mass="98133">MFLNCCFLSICYIITHTDGSDDKNSAKFNVTLNASFKATQLEKVIGELEHNSTSTITVETEGLVEMSIHSESEPYTLSCQAEDMMSECSWSIRKESEEVVVWNGSTATVRCVHPSTSSTQATLSLSNPDRLWSGLYTCTLRSGRVLYKASGDLPIPLPPDLTLKSNPENLDCSSDAKQRIRVNCSVSPPSDVYNITLYVLSDKKTEVMSKDAVFTGDINCKDVADYLNTACEVTNNPDEKHFKTLTVPVITSTDDFCDSVSEWPRTKKGVTATRSCEPGRVGQKNRTCKGKHVWGPVENYCAREEIAKLLNKAENLAKGFGVTPERIREVFLDMKNFSDPKLEPTLGDVTSLINTLDYMKHVSKDFVIKSDSDMEHFIDASSSILSMHWSDDAHVNQSLSAKYLQAVEGLTQNIQVNQSTELNSTNLLFQLCPREPTCSRNLLGINVALISSAQQVKLMAIDRLTDWLPNDDATTVSCSDALVVVQENASREEDPGTKMTIEFPLTSERPQNHKIVCVYWQTSNNTWAREGCRWIHKNNTHALCECDRASLDRTGTARTRTFSTLMSRVPVELDGLNTITLVGLGASICSLIIFLAIECFLWKAVAKTKLSHFRHTALVNIATFLLLADCIFLASAVTEHLPEPFCLILAVAKHFFYLAMFFWMLCLSIVLLHQVIFIFQPLRAKVFFTLSATIGYICPLVTVGIAYVYYEVIPGSGDSSSYHNRETCWLTYKGSMKGSIYSFMVPVGVITLMNLFSMVVVIVTLLRPTFSESKTDDREMVKSIIKVIVILSPIFGVTWALGFGVFVTDLTDGPLWMIINYAFTITNTFQGFFILLTGCIGERKVREEFLKTVSLFVSSSYHLHSDLPDTLYLNASEFL</sequence>
<dbReference type="InterPro" id="IPR036445">
    <property type="entry name" value="GPCR_2_extracell_dom_sf"/>
</dbReference>
<dbReference type="GO" id="GO:0004930">
    <property type="term" value="F:G protein-coupled receptor activity"/>
    <property type="evidence" value="ECO:0007669"/>
    <property type="project" value="UniProtKB-KW"/>
</dbReference>
<dbReference type="SUPFAM" id="SSF81321">
    <property type="entry name" value="Family A G protein-coupled receptor-like"/>
    <property type="match status" value="1"/>
</dbReference>
<dbReference type="Gene3D" id="4.10.1240.10">
    <property type="entry name" value="GPCR, family 2, extracellular hormone receptor domain"/>
    <property type="match status" value="1"/>
</dbReference>
<evidence type="ECO:0000256" key="11">
    <source>
        <dbReference type="SAM" id="Phobius"/>
    </source>
</evidence>
<dbReference type="Pfam" id="PF00002">
    <property type="entry name" value="7tm_2"/>
    <property type="match status" value="1"/>
</dbReference>
<dbReference type="Gene3D" id="1.20.1070.10">
    <property type="entry name" value="Rhodopsin 7-helix transmembrane proteins"/>
    <property type="match status" value="1"/>
</dbReference>
<keyword evidence="4 11" id="KW-1133">Transmembrane helix</keyword>
<feature type="domain" description="G-protein coupled receptors family 2 profile 2" evidence="14">
    <location>
        <begin position="576"/>
        <end position="842"/>
    </location>
</feature>
<reference evidence="16 17" key="1">
    <citation type="submission" date="2024-09" db="EMBL/GenBank/DDBJ databases">
        <title>A chromosome-level genome assembly of Gray's grenadier anchovy, Coilia grayii.</title>
        <authorList>
            <person name="Fu Z."/>
        </authorList>
    </citation>
    <scope>NUCLEOTIDE SEQUENCE [LARGE SCALE GENOMIC DNA]</scope>
    <source>
        <strain evidence="16">G4</strain>
        <tissue evidence="16">Muscle</tissue>
    </source>
</reference>
<dbReference type="FunFam" id="1.20.1070.10:FF:000058">
    <property type="entry name" value="Adhesion G protein-coupled receptor F5"/>
    <property type="match status" value="1"/>
</dbReference>
<evidence type="ECO:0000259" key="15">
    <source>
        <dbReference type="PROSITE" id="PS50835"/>
    </source>
</evidence>
<feature type="transmembrane region" description="Helical" evidence="11">
    <location>
        <begin position="617"/>
        <end position="635"/>
    </location>
</feature>
<dbReference type="InterPro" id="IPR000832">
    <property type="entry name" value="GPCR_2_secretin-like"/>
</dbReference>
<keyword evidence="17" id="KW-1185">Reference proteome</keyword>
<keyword evidence="8" id="KW-0675">Receptor</keyword>
<dbReference type="PROSITE" id="PS50221">
    <property type="entry name" value="GAIN_B"/>
    <property type="match status" value="1"/>
</dbReference>
<evidence type="ECO:0000256" key="4">
    <source>
        <dbReference type="ARBA" id="ARBA00022989"/>
    </source>
</evidence>
<feature type="transmembrane region" description="Helical" evidence="11">
    <location>
        <begin position="740"/>
        <end position="766"/>
    </location>
</feature>
<keyword evidence="12" id="KW-0732">Signal</keyword>
<feature type="signal peptide" evidence="12">
    <location>
        <begin position="1"/>
        <end position="19"/>
    </location>
</feature>
<dbReference type="EMBL" id="JBHFQA010000019">
    <property type="protein sequence ID" value="KAL2082405.1"/>
    <property type="molecule type" value="Genomic_DNA"/>
</dbReference>
<comment type="caution">
    <text evidence="16">The sequence shown here is derived from an EMBL/GenBank/DDBJ whole genome shotgun (WGS) entry which is preliminary data.</text>
</comment>
<keyword evidence="6 11" id="KW-0472">Membrane</keyword>
<gene>
    <name evidence="16" type="ORF">ACEWY4_022223</name>
</gene>
<evidence type="ECO:0000256" key="9">
    <source>
        <dbReference type="ARBA" id="ARBA00023180"/>
    </source>
</evidence>
<feature type="transmembrane region" description="Helical" evidence="11">
    <location>
        <begin position="581"/>
        <end position="605"/>
    </location>
</feature>
<evidence type="ECO:0000259" key="14">
    <source>
        <dbReference type="PROSITE" id="PS50261"/>
    </source>
</evidence>
<evidence type="ECO:0000256" key="8">
    <source>
        <dbReference type="ARBA" id="ARBA00023170"/>
    </source>
</evidence>
<evidence type="ECO:0000256" key="6">
    <source>
        <dbReference type="ARBA" id="ARBA00023136"/>
    </source>
</evidence>
<dbReference type="SUPFAM" id="SSF48726">
    <property type="entry name" value="Immunoglobulin"/>
    <property type="match status" value="1"/>
</dbReference>
<keyword evidence="9" id="KW-0325">Glycoprotein</keyword>
<keyword evidence="5" id="KW-0297">G-protein coupled receptor</keyword>
<dbReference type="InterPro" id="IPR057244">
    <property type="entry name" value="GAIN_B"/>
</dbReference>
<dbReference type="InterPro" id="IPR036179">
    <property type="entry name" value="Ig-like_dom_sf"/>
</dbReference>
<dbReference type="Gene3D" id="2.60.220.50">
    <property type="match status" value="1"/>
</dbReference>
<evidence type="ECO:0000256" key="7">
    <source>
        <dbReference type="ARBA" id="ARBA00023157"/>
    </source>
</evidence>
<dbReference type="InterPro" id="IPR017981">
    <property type="entry name" value="GPCR_2-like_7TM"/>
</dbReference>
<proteinExistence type="inferred from homology"/>
<dbReference type="PANTHER" id="PTHR45813:SF2">
    <property type="entry name" value="ADHESION G-PROTEIN COUPLED RECEPTOR F3"/>
    <property type="match status" value="1"/>
</dbReference>
<feature type="domain" description="GAIN-B" evidence="13">
    <location>
        <begin position="418"/>
        <end position="572"/>
    </location>
</feature>
<evidence type="ECO:0000256" key="2">
    <source>
        <dbReference type="ARBA" id="ARBA00007343"/>
    </source>
</evidence>
<feature type="transmembrane region" description="Helical" evidence="11">
    <location>
        <begin position="787"/>
        <end position="806"/>
    </location>
</feature>
<name>A0ABD1J794_9TELE</name>
<feature type="transmembrane region" description="Helical" evidence="11">
    <location>
        <begin position="686"/>
        <end position="710"/>
    </location>
</feature>
<keyword evidence="10" id="KW-0807">Transducer</keyword>
<evidence type="ECO:0000313" key="16">
    <source>
        <dbReference type="EMBL" id="KAL2082405.1"/>
    </source>
</evidence>
<protein>
    <submittedName>
        <fullName evidence="16">Uncharacterized protein</fullName>
    </submittedName>
</protein>
<dbReference type="InterPro" id="IPR051587">
    <property type="entry name" value="Adhesion_GPCR"/>
</dbReference>
<keyword evidence="3 11" id="KW-0812">Transmembrane</keyword>
<accession>A0ABD1J794</accession>
<dbReference type="InterPro" id="IPR046338">
    <property type="entry name" value="GAIN_dom_sf"/>
</dbReference>
<evidence type="ECO:0000256" key="3">
    <source>
        <dbReference type="ARBA" id="ARBA00022692"/>
    </source>
</evidence>
<evidence type="ECO:0000256" key="5">
    <source>
        <dbReference type="ARBA" id="ARBA00023040"/>
    </source>
</evidence>
<dbReference type="Pfam" id="PF01825">
    <property type="entry name" value="GPS"/>
    <property type="match status" value="1"/>
</dbReference>
<dbReference type="AlphaFoldDB" id="A0ABD1J794"/>
<feature type="transmembrane region" description="Helical" evidence="11">
    <location>
        <begin position="655"/>
        <end position="679"/>
    </location>
</feature>
<dbReference type="GO" id="GO:0016020">
    <property type="term" value="C:membrane"/>
    <property type="evidence" value="ECO:0007669"/>
    <property type="project" value="UniProtKB-SubCell"/>
</dbReference>
<feature type="chain" id="PRO_5044743951" evidence="12">
    <location>
        <begin position="20"/>
        <end position="879"/>
    </location>
</feature>
<dbReference type="SMART" id="SM00303">
    <property type="entry name" value="GPS"/>
    <property type="match status" value="1"/>
</dbReference>
<comment type="subcellular location">
    <subcellularLocation>
        <location evidence="1">Membrane</location>
        <topology evidence="1">Multi-pass membrane protein</topology>
    </subcellularLocation>
</comment>
<evidence type="ECO:0000256" key="1">
    <source>
        <dbReference type="ARBA" id="ARBA00004141"/>
    </source>
</evidence>
<evidence type="ECO:0000313" key="17">
    <source>
        <dbReference type="Proteomes" id="UP001591681"/>
    </source>
</evidence>
<comment type="similarity">
    <text evidence="2">Belongs to the G-protein coupled receptor 2 family. Adhesion G-protein coupled receptor (ADGR) subfamily.</text>
</comment>
<dbReference type="InterPro" id="IPR000203">
    <property type="entry name" value="GPS"/>
</dbReference>
<dbReference type="Proteomes" id="UP001591681">
    <property type="component" value="Unassembled WGS sequence"/>
</dbReference>
<dbReference type="PRINTS" id="PR00249">
    <property type="entry name" value="GPCRSECRETIN"/>
</dbReference>